<evidence type="ECO:0000313" key="1">
    <source>
        <dbReference type="EMBL" id="GAA5496716.1"/>
    </source>
</evidence>
<protein>
    <submittedName>
        <fullName evidence="1">Uncharacterized protein</fullName>
    </submittedName>
</protein>
<reference evidence="1 2" key="1">
    <citation type="submission" date="2024-02" db="EMBL/GenBank/DDBJ databases">
        <title>Rubritalea halochordaticola NBRC 107102.</title>
        <authorList>
            <person name="Ichikawa N."/>
            <person name="Katano-Makiyama Y."/>
            <person name="Hidaka K."/>
        </authorList>
    </citation>
    <scope>NUCLEOTIDE SEQUENCE [LARGE SCALE GENOMIC DNA]</scope>
    <source>
        <strain evidence="1 2">NBRC 107102</strain>
    </source>
</reference>
<organism evidence="1 2">
    <name type="scientific">Rubritalea halochordaticola</name>
    <dbReference type="NCBI Taxonomy" id="714537"/>
    <lineage>
        <taxon>Bacteria</taxon>
        <taxon>Pseudomonadati</taxon>
        <taxon>Verrucomicrobiota</taxon>
        <taxon>Verrucomicrobiia</taxon>
        <taxon>Verrucomicrobiales</taxon>
        <taxon>Rubritaleaceae</taxon>
        <taxon>Rubritalea</taxon>
    </lineage>
</organism>
<evidence type="ECO:0000313" key="2">
    <source>
        <dbReference type="Proteomes" id="UP001424741"/>
    </source>
</evidence>
<accession>A0ABP9V6J3</accession>
<keyword evidence="2" id="KW-1185">Reference proteome</keyword>
<sequence>MLKVEDLTTEVKPTSEGPLLPTIFFFIAEIDDSGSDYLCEMYVLSGRVRVIQKMEERKSEVLKLKIEDYLKSNKWYRSGKLYEKLLKTAEKDFPESIKLHKKIHRPAESFATR</sequence>
<comment type="caution">
    <text evidence="1">The sequence shown here is derived from an EMBL/GenBank/DDBJ whole genome shotgun (WGS) entry which is preliminary data.</text>
</comment>
<dbReference type="RefSeq" id="WP_346189339.1">
    <property type="nucleotide sequence ID" value="NZ_BAABRL010000009.1"/>
</dbReference>
<name>A0ABP9V6J3_9BACT</name>
<dbReference type="Proteomes" id="UP001424741">
    <property type="component" value="Unassembled WGS sequence"/>
</dbReference>
<proteinExistence type="predicted"/>
<gene>
    <name evidence="1" type="ORF">Rhal01_02901</name>
</gene>
<dbReference type="EMBL" id="BAABRL010000009">
    <property type="protein sequence ID" value="GAA5496716.1"/>
    <property type="molecule type" value="Genomic_DNA"/>
</dbReference>